<feature type="transmembrane region" description="Helical" evidence="1">
    <location>
        <begin position="48"/>
        <end position="69"/>
    </location>
</feature>
<protein>
    <submittedName>
        <fullName evidence="2">Uncharacterized protein</fullName>
    </submittedName>
</protein>
<dbReference type="EMBL" id="BPLR01019118">
    <property type="protein sequence ID" value="GIZ04645.1"/>
    <property type="molecule type" value="Genomic_DNA"/>
</dbReference>
<sequence length="96" mass="11612">MIVLFLQLWIYISVFRSRTKIRLLTEELHRISNMLYAYTLQEKKIFKVYIWVYCLFVTFLAISLEVTLFQFWDDSSRAVQTAEFRINSCTLKKSIQ</sequence>
<keyword evidence="1" id="KW-0812">Transmembrane</keyword>
<keyword evidence="1" id="KW-1133">Transmembrane helix</keyword>
<reference evidence="2 3" key="1">
    <citation type="submission" date="2021-06" db="EMBL/GenBank/DDBJ databases">
        <title>Caerostris extrusa draft genome.</title>
        <authorList>
            <person name="Kono N."/>
            <person name="Arakawa K."/>
        </authorList>
    </citation>
    <scope>NUCLEOTIDE SEQUENCE [LARGE SCALE GENOMIC DNA]</scope>
</reference>
<dbReference type="AlphaFoldDB" id="A0AAV4YEJ4"/>
<dbReference type="Proteomes" id="UP001054945">
    <property type="component" value="Unassembled WGS sequence"/>
</dbReference>
<proteinExistence type="predicted"/>
<organism evidence="2 3">
    <name type="scientific">Caerostris extrusa</name>
    <name type="common">Bark spider</name>
    <name type="synonym">Caerostris bankana</name>
    <dbReference type="NCBI Taxonomy" id="172846"/>
    <lineage>
        <taxon>Eukaryota</taxon>
        <taxon>Metazoa</taxon>
        <taxon>Ecdysozoa</taxon>
        <taxon>Arthropoda</taxon>
        <taxon>Chelicerata</taxon>
        <taxon>Arachnida</taxon>
        <taxon>Araneae</taxon>
        <taxon>Araneomorphae</taxon>
        <taxon>Entelegynae</taxon>
        <taxon>Araneoidea</taxon>
        <taxon>Araneidae</taxon>
        <taxon>Caerostris</taxon>
    </lineage>
</organism>
<evidence type="ECO:0000313" key="3">
    <source>
        <dbReference type="Proteomes" id="UP001054945"/>
    </source>
</evidence>
<accession>A0AAV4YEJ4</accession>
<evidence type="ECO:0000256" key="1">
    <source>
        <dbReference type="SAM" id="Phobius"/>
    </source>
</evidence>
<evidence type="ECO:0000313" key="2">
    <source>
        <dbReference type="EMBL" id="GIZ04645.1"/>
    </source>
</evidence>
<comment type="caution">
    <text evidence="2">The sequence shown here is derived from an EMBL/GenBank/DDBJ whole genome shotgun (WGS) entry which is preliminary data.</text>
</comment>
<keyword evidence="1" id="KW-0472">Membrane</keyword>
<name>A0AAV4YEJ4_CAEEX</name>
<keyword evidence="3" id="KW-1185">Reference proteome</keyword>
<gene>
    <name evidence="2" type="ORF">CEXT_164881</name>
</gene>